<keyword evidence="2" id="KW-1185">Reference proteome</keyword>
<reference evidence="2" key="1">
    <citation type="submission" date="2017-03" db="EMBL/GenBank/DDBJ databases">
        <authorList>
            <person name="Herbold C."/>
        </authorList>
    </citation>
    <scope>NUCLEOTIDE SEQUENCE [LARGE SCALE GENOMIC DNA]</scope>
</reference>
<protein>
    <submittedName>
        <fullName evidence="1">Uncharacterized protein</fullName>
    </submittedName>
</protein>
<dbReference type="Proteomes" id="UP000230607">
    <property type="component" value="Chromosome 1"/>
</dbReference>
<name>A0A2H1FGR1_9ARCH</name>
<proteinExistence type="predicted"/>
<sequence>MQNGKISLYCNNELRINPQVISNDTQVDPQLHNIENLVILYHE</sequence>
<accession>A0A2H1FGR1</accession>
<evidence type="ECO:0000313" key="2">
    <source>
        <dbReference type="Proteomes" id="UP000230607"/>
    </source>
</evidence>
<dbReference type="EMBL" id="LT841358">
    <property type="protein sequence ID" value="SMH71943.1"/>
    <property type="molecule type" value="Genomic_DNA"/>
</dbReference>
<gene>
    <name evidence="1" type="ORF">NCS_11755</name>
</gene>
<evidence type="ECO:0000313" key="1">
    <source>
        <dbReference type="EMBL" id="SMH71943.1"/>
    </source>
</evidence>
<organism evidence="1 2">
    <name type="scientific">Candidatus Nitrosotalea okcheonensis</name>
    <dbReference type="NCBI Taxonomy" id="1903276"/>
    <lineage>
        <taxon>Archaea</taxon>
        <taxon>Nitrososphaerota</taxon>
        <taxon>Nitrososphaeria</taxon>
        <taxon>Nitrosotaleales</taxon>
        <taxon>Nitrosotaleaceae</taxon>
        <taxon>Nitrosotalea</taxon>
    </lineage>
</organism>
<dbReference type="AlphaFoldDB" id="A0A2H1FGR1"/>